<proteinExistence type="predicted"/>
<dbReference type="AlphaFoldDB" id="A0A8T1E319"/>
<feature type="compositionally biased region" description="Basic and acidic residues" evidence="1">
    <location>
        <begin position="31"/>
        <end position="45"/>
    </location>
</feature>
<sequence length="187" mass="21308">MANRHLVYKSQIPRSHGVFCSWVKSTLVHREASGSHTKEEHEADRKGRKAQSKTPRVHAAEVYADIHGHGPLKTLSLPSERLIFISQPSVEVVVDFATSRHWKVSTSFNSFDQNDSFLSLFMSALAFANVSISWPGCTSFRDRVTSPTQGNWVSQQQPDDDKTVVRVLPLQQWSRLWWSCTPDWMVQ</sequence>
<gene>
    <name evidence="2" type="ORF">PC117_g5865</name>
</gene>
<evidence type="ECO:0000313" key="2">
    <source>
        <dbReference type="EMBL" id="KAG2948631.1"/>
    </source>
</evidence>
<organism evidence="2 3">
    <name type="scientific">Phytophthora cactorum</name>
    <dbReference type="NCBI Taxonomy" id="29920"/>
    <lineage>
        <taxon>Eukaryota</taxon>
        <taxon>Sar</taxon>
        <taxon>Stramenopiles</taxon>
        <taxon>Oomycota</taxon>
        <taxon>Peronosporomycetes</taxon>
        <taxon>Peronosporales</taxon>
        <taxon>Peronosporaceae</taxon>
        <taxon>Phytophthora</taxon>
    </lineage>
</organism>
<comment type="caution">
    <text evidence="2">The sequence shown here is derived from an EMBL/GenBank/DDBJ whole genome shotgun (WGS) entry which is preliminary data.</text>
</comment>
<evidence type="ECO:0000256" key="1">
    <source>
        <dbReference type="SAM" id="MobiDB-lite"/>
    </source>
</evidence>
<reference evidence="2" key="1">
    <citation type="submission" date="2018-10" db="EMBL/GenBank/DDBJ databases">
        <title>Effector identification in a new, highly contiguous assembly of the strawberry crown rot pathogen Phytophthora cactorum.</title>
        <authorList>
            <person name="Armitage A.D."/>
            <person name="Nellist C.F."/>
            <person name="Bates H."/>
            <person name="Vickerstaff R.J."/>
            <person name="Harrison R.J."/>
        </authorList>
    </citation>
    <scope>NUCLEOTIDE SEQUENCE</scope>
    <source>
        <strain evidence="2">4040</strain>
    </source>
</reference>
<accession>A0A8T1E319</accession>
<dbReference type="EMBL" id="RCMK01000106">
    <property type="protein sequence ID" value="KAG2948631.1"/>
    <property type="molecule type" value="Genomic_DNA"/>
</dbReference>
<name>A0A8T1E319_9STRA</name>
<protein>
    <submittedName>
        <fullName evidence="2">Uncharacterized protein</fullName>
    </submittedName>
</protein>
<evidence type="ECO:0000313" key="3">
    <source>
        <dbReference type="Proteomes" id="UP000736787"/>
    </source>
</evidence>
<feature type="region of interest" description="Disordered" evidence="1">
    <location>
        <begin position="31"/>
        <end position="56"/>
    </location>
</feature>
<dbReference type="Proteomes" id="UP000736787">
    <property type="component" value="Unassembled WGS sequence"/>
</dbReference>